<dbReference type="NCBIfam" id="TIGR03558">
    <property type="entry name" value="oxido_grp_1"/>
    <property type="match status" value="1"/>
</dbReference>
<feature type="region of interest" description="Disordered" evidence="2">
    <location>
        <begin position="1"/>
        <end position="21"/>
    </location>
</feature>
<name>A0A917S044_9ACTN</name>
<comment type="caution">
    <text evidence="4">The sequence shown here is derived from an EMBL/GenBank/DDBJ whole genome shotgun (WGS) entry which is preliminary data.</text>
</comment>
<dbReference type="Proteomes" id="UP000613840">
    <property type="component" value="Unassembled WGS sequence"/>
</dbReference>
<sequence length="398" mass="42706">MINKECEHDNQRAGAGRSGDMKLSRRLLLGTAPATGWDQPEGIGRVPARLPRVVRLSVLDLIPVRTGQTTSQALQASVALARTAEAAGYHRYWVAEHHNMPAVASTNPPVLIALLASATERIRVGSGGVMLPNHAPLVVAEQFSLLESAFPSRIDLGIGRAPGSDPVTNWALRHGGGGTEGIVEEFPTHVANLIMMMSPEGVGLALQDRTYDLHATPKATSIPTLWLLGSSDYSARLAAEQGLPYVFAHHFAGEGTAQMLQLYRDNFKPSELLDAPRTFLTANASVAETTEEAERLALPQLVQMAGLRTGRPLSPQLTVEAAETDDYLRTQALLIEQMRGKWVIGDPGIAAKKLIALAEEFGVDEVMVNPVAGAYEDTPADAAPAREQTLRLLAEAVD</sequence>
<dbReference type="EMBL" id="BMMZ01000001">
    <property type="protein sequence ID" value="GGL48230.1"/>
    <property type="molecule type" value="Genomic_DNA"/>
</dbReference>
<dbReference type="GO" id="GO:0004497">
    <property type="term" value="F:monooxygenase activity"/>
    <property type="evidence" value="ECO:0007669"/>
    <property type="project" value="UniProtKB-KW"/>
</dbReference>
<evidence type="ECO:0000256" key="1">
    <source>
        <dbReference type="ARBA" id="ARBA00007789"/>
    </source>
</evidence>
<keyword evidence="4" id="KW-0503">Monooxygenase</keyword>
<reference evidence="4" key="2">
    <citation type="submission" date="2020-09" db="EMBL/GenBank/DDBJ databases">
        <authorList>
            <person name="Sun Q."/>
            <person name="Zhou Y."/>
        </authorList>
    </citation>
    <scope>NUCLEOTIDE SEQUENCE</scope>
    <source>
        <strain evidence="4">CGMCC 4.7306</strain>
    </source>
</reference>
<evidence type="ECO:0000313" key="4">
    <source>
        <dbReference type="EMBL" id="GGL48230.1"/>
    </source>
</evidence>
<feature type="domain" description="Luciferase-like" evidence="3">
    <location>
        <begin position="55"/>
        <end position="364"/>
    </location>
</feature>
<evidence type="ECO:0000259" key="3">
    <source>
        <dbReference type="Pfam" id="PF00296"/>
    </source>
</evidence>
<dbReference type="Gene3D" id="3.20.20.30">
    <property type="entry name" value="Luciferase-like domain"/>
    <property type="match status" value="1"/>
</dbReference>
<dbReference type="GO" id="GO:0005829">
    <property type="term" value="C:cytosol"/>
    <property type="evidence" value="ECO:0007669"/>
    <property type="project" value="TreeGrafter"/>
</dbReference>
<evidence type="ECO:0000256" key="2">
    <source>
        <dbReference type="SAM" id="MobiDB-lite"/>
    </source>
</evidence>
<dbReference type="PANTHER" id="PTHR30137:SF6">
    <property type="entry name" value="LUCIFERASE-LIKE MONOOXYGENASE"/>
    <property type="match status" value="1"/>
</dbReference>
<keyword evidence="4" id="KW-0560">Oxidoreductase</keyword>
<keyword evidence="5" id="KW-1185">Reference proteome</keyword>
<comment type="similarity">
    <text evidence="1">To bacterial alkanal monooxygenase alpha and beta chains.</text>
</comment>
<dbReference type="SUPFAM" id="SSF51679">
    <property type="entry name" value="Bacterial luciferase-like"/>
    <property type="match status" value="1"/>
</dbReference>
<reference evidence="4" key="1">
    <citation type="journal article" date="2014" name="Int. J. Syst. Evol. Microbiol.">
        <title>Complete genome sequence of Corynebacterium casei LMG S-19264T (=DSM 44701T), isolated from a smear-ripened cheese.</title>
        <authorList>
            <consortium name="US DOE Joint Genome Institute (JGI-PGF)"/>
            <person name="Walter F."/>
            <person name="Albersmeier A."/>
            <person name="Kalinowski J."/>
            <person name="Ruckert C."/>
        </authorList>
    </citation>
    <scope>NUCLEOTIDE SEQUENCE</scope>
    <source>
        <strain evidence="4">CGMCC 4.7306</strain>
    </source>
</reference>
<dbReference type="GO" id="GO:0016705">
    <property type="term" value="F:oxidoreductase activity, acting on paired donors, with incorporation or reduction of molecular oxygen"/>
    <property type="evidence" value="ECO:0007669"/>
    <property type="project" value="InterPro"/>
</dbReference>
<dbReference type="PANTHER" id="PTHR30137">
    <property type="entry name" value="LUCIFERASE-LIKE MONOOXYGENASE"/>
    <property type="match status" value="1"/>
</dbReference>
<protein>
    <submittedName>
        <fullName evidence="4">Alkanal monooxygenase subunit alpha</fullName>
    </submittedName>
</protein>
<dbReference type="InterPro" id="IPR019949">
    <property type="entry name" value="CmoO-like"/>
</dbReference>
<organism evidence="4 5">
    <name type="scientific">Microlunatus endophyticus</name>
    <dbReference type="NCBI Taxonomy" id="1716077"/>
    <lineage>
        <taxon>Bacteria</taxon>
        <taxon>Bacillati</taxon>
        <taxon>Actinomycetota</taxon>
        <taxon>Actinomycetes</taxon>
        <taxon>Propionibacteriales</taxon>
        <taxon>Propionibacteriaceae</taxon>
        <taxon>Microlunatus</taxon>
    </lineage>
</organism>
<dbReference type="AlphaFoldDB" id="A0A917S044"/>
<gene>
    <name evidence="4" type="ORF">GCM10011575_02540</name>
</gene>
<dbReference type="InterPro" id="IPR036661">
    <property type="entry name" value="Luciferase-like_sf"/>
</dbReference>
<evidence type="ECO:0000313" key="5">
    <source>
        <dbReference type="Proteomes" id="UP000613840"/>
    </source>
</evidence>
<feature type="compositionally biased region" description="Basic and acidic residues" evidence="2">
    <location>
        <begin position="1"/>
        <end position="11"/>
    </location>
</feature>
<dbReference type="CDD" id="cd00347">
    <property type="entry name" value="Flavin_utilizing_monoxygenases"/>
    <property type="match status" value="1"/>
</dbReference>
<proteinExistence type="predicted"/>
<dbReference type="Pfam" id="PF00296">
    <property type="entry name" value="Bac_luciferase"/>
    <property type="match status" value="1"/>
</dbReference>
<accession>A0A917S044</accession>
<dbReference type="InterPro" id="IPR050766">
    <property type="entry name" value="Bact_Lucif_Oxidored"/>
</dbReference>
<dbReference type="InterPro" id="IPR011251">
    <property type="entry name" value="Luciferase-like_dom"/>
</dbReference>